<dbReference type="PANTHER" id="PTHR30565:SF9">
    <property type="entry name" value="PROTEIN YCIF"/>
    <property type="match status" value="1"/>
</dbReference>
<dbReference type="STRING" id="354355.SAMN05660816_01083"/>
<comment type="caution">
    <text evidence="2">The sequence shown here is derived from an EMBL/GenBank/DDBJ whole genome shotgun (WGS) entry which is preliminary data.</text>
</comment>
<sequence length="221" mass="24194">MERGKSAKGHGAAKTSRSSKASSSMSKTGSMSKSESMGKKGGNSLLKQFFVEQLQDIYWAEKALVKEFPKMQKATTTEELAEAITDHMTETEDQISRLEQIFDMMGEPAKAKKCEAMEGLIKEAHNIIDETEAGTATRDAAIIMATQKMEHYEIATYGSLVQLAKTIGMNEVAELLAQTLTEEKGADQALTQIAEGNINEEGAREEEGEQQMEEGDEGEDD</sequence>
<evidence type="ECO:0000313" key="2">
    <source>
        <dbReference type="EMBL" id="OQP46937.1"/>
    </source>
</evidence>
<dbReference type="OrthoDB" id="9795056at2"/>
<dbReference type="InterPro" id="IPR010287">
    <property type="entry name" value="DUF892_YciF-like"/>
</dbReference>
<dbReference type="SUPFAM" id="SSF47240">
    <property type="entry name" value="Ferritin-like"/>
    <property type="match status" value="1"/>
</dbReference>
<feature type="region of interest" description="Disordered" evidence="1">
    <location>
        <begin position="1"/>
        <end position="40"/>
    </location>
</feature>
<dbReference type="Gene3D" id="1.20.1260.10">
    <property type="match status" value="1"/>
</dbReference>
<dbReference type="CDD" id="cd07909">
    <property type="entry name" value="YciF"/>
    <property type="match status" value="1"/>
</dbReference>
<feature type="compositionally biased region" description="Acidic residues" evidence="1">
    <location>
        <begin position="203"/>
        <end position="221"/>
    </location>
</feature>
<evidence type="ECO:0000313" key="3">
    <source>
        <dbReference type="Proteomes" id="UP000192610"/>
    </source>
</evidence>
<protein>
    <submittedName>
        <fullName evidence="2">Rubrerythrin family protein</fullName>
    </submittedName>
</protein>
<feature type="compositionally biased region" description="Low complexity" evidence="1">
    <location>
        <begin position="12"/>
        <end position="35"/>
    </location>
</feature>
<dbReference type="InterPro" id="IPR009078">
    <property type="entry name" value="Ferritin-like_SF"/>
</dbReference>
<reference evidence="3" key="1">
    <citation type="submission" date="2016-04" db="EMBL/GenBank/DDBJ databases">
        <authorList>
            <person name="Chen L."/>
            <person name="Zhuang W."/>
            <person name="Wang G."/>
        </authorList>
    </citation>
    <scope>NUCLEOTIDE SEQUENCE [LARGE SCALE GENOMIC DNA]</scope>
    <source>
        <strain evidence="3">17621</strain>
    </source>
</reference>
<dbReference type="EMBL" id="LVXG01000023">
    <property type="protein sequence ID" value="OQP46937.1"/>
    <property type="molecule type" value="Genomic_DNA"/>
</dbReference>
<keyword evidence="3" id="KW-1185">Reference proteome</keyword>
<name>A0A1V9ELB3_9BACT</name>
<dbReference type="PANTHER" id="PTHR30565">
    <property type="entry name" value="PROTEIN YCIF"/>
    <property type="match status" value="1"/>
</dbReference>
<feature type="region of interest" description="Disordered" evidence="1">
    <location>
        <begin position="194"/>
        <end position="221"/>
    </location>
</feature>
<accession>A0A1V9ELB3</accession>
<gene>
    <name evidence="2" type="ORF">A4H97_05300</name>
</gene>
<dbReference type="Proteomes" id="UP000192610">
    <property type="component" value="Unassembled WGS sequence"/>
</dbReference>
<dbReference type="RefSeq" id="WP_081200946.1">
    <property type="nucleotide sequence ID" value="NZ_LVXG01000023.1"/>
</dbReference>
<dbReference type="AlphaFoldDB" id="A0A1V9ELB3"/>
<dbReference type="InterPro" id="IPR012347">
    <property type="entry name" value="Ferritin-like"/>
</dbReference>
<organism evidence="2 3">
    <name type="scientific">Niastella yeongjuensis</name>
    <dbReference type="NCBI Taxonomy" id="354355"/>
    <lineage>
        <taxon>Bacteria</taxon>
        <taxon>Pseudomonadati</taxon>
        <taxon>Bacteroidota</taxon>
        <taxon>Chitinophagia</taxon>
        <taxon>Chitinophagales</taxon>
        <taxon>Chitinophagaceae</taxon>
        <taxon>Niastella</taxon>
    </lineage>
</organism>
<dbReference type="Pfam" id="PF05974">
    <property type="entry name" value="DUF892"/>
    <property type="match status" value="1"/>
</dbReference>
<proteinExistence type="predicted"/>
<evidence type="ECO:0000256" key="1">
    <source>
        <dbReference type="SAM" id="MobiDB-lite"/>
    </source>
</evidence>
<dbReference type="InterPro" id="IPR047114">
    <property type="entry name" value="YciF"/>
</dbReference>